<dbReference type="PROSITE" id="PS50005">
    <property type="entry name" value="TPR"/>
    <property type="match status" value="1"/>
</dbReference>
<gene>
    <name evidence="10" type="ORF">SAMN05421740_10839</name>
</gene>
<keyword evidence="4 6" id="KW-0802">TPR repeat</keyword>
<comment type="subcellular location">
    <subcellularLocation>
        <location evidence="1">Cytoplasm</location>
    </subcellularLocation>
</comment>
<feature type="transmembrane region" description="Helical" evidence="8">
    <location>
        <begin position="351"/>
        <end position="370"/>
    </location>
</feature>
<protein>
    <submittedName>
        <fullName evidence="10">Uncharacterized protein</fullName>
    </submittedName>
</protein>
<evidence type="ECO:0000256" key="9">
    <source>
        <dbReference type="SAM" id="SignalP"/>
    </source>
</evidence>
<keyword evidence="9" id="KW-0732">Signal</keyword>
<accession>A0A1H7S2W5</accession>
<evidence type="ECO:0000256" key="5">
    <source>
        <dbReference type="ARBA" id="ARBA00038253"/>
    </source>
</evidence>
<feature type="repeat" description="TPR" evidence="6">
    <location>
        <begin position="80"/>
        <end position="113"/>
    </location>
</feature>
<dbReference type="SUPFAM" id="SSF48452">
    <property type="entry name" value="TPR-like"/>
    <property type="match status" value="2"/>
</dbReference>
<comment type="similarity">
    <text evidence="5">Belongs to the Rap family.</text>
</comment>
<feature type="chain" id="PRO_5011754722" evidence="9">
    <location>
        <begin position="20"/>
        <end position="458"/>
    </location>
</feature>
<dbReference type="Gene3D" id="1.25.40.10">
    <property type="entry name" value="Tetratricopeptide repeat domain"/>
    <property type="match status" value="2"/>
</dbReference>
<dbReference type="InterPro" id="IPR019734">
    <property type="entry name" value="TPR_rpt"/>
</dbReference>
<dbReference type="GO" id="GO:0005737">
    <property type="term" value="C:cytoplasm"/>
    <property type="evidence" value="ECO:0007669"/>
    <property type="project" value="UniProtKB-SubCell"/>
</dbReference>
<sequence length="458" mass="51524">MKKTILLLAFALAMTHAQGMQQETDSLKNLLLTANEDTAKVDILLQFAPYWTGSKPDSALMMAQRALDLSRKLHYKKGEAKSLNYVGLAYSVIGNLPKALSHYLEALKLNEARNDLLEMAKNMGNIAQIYHLQGDGRQQVDYLLKTKHILETIDNKNVLIIALANLGGSYLGIEMLDSARIYTSQAFELAEQLQNTYVMTTCIANLGHINKEMGNLDIALAYYRKASAYYETQNEDDGFAQILLAKAEIFRDISQADSSLRDAKKAFTLAANGGFISEILTTSKFLVDHYKKTGRLDSALHYQDLYVTAKDSLFSQEKMKEIQALSFAEQQRQEELAEMKRLEEAARKKNIQMAGIAVFLPIFFLFTLYLSRTNVKPRTIEFLGLVILLLLFEFISTIIGPLVGYMEHLTTNSVAMNMLIHIGVALLLAPIRKPIDRWVKAKLLHKNYRTAPVASPLK</sequence>
<keyword evidence="3" id="KW-0677">Repeat</keyword>
<feature type="coiled-coil region" evidence="7">
    <location>
        <begin position="325"/>
        <end position="352"/>
    </location>
</feature>
<keyword evidence="7" id="KW-0175">Coiled coil</keyword>
<name>A0A1H7S2W5_9SPHI</name>
<dbReference type="STRING" id="332977.SAMN05421740_10839"/>
<keyword evidence="2" id="KW-0963">Cytoplasm</keyword>
<keyword evidence="8" id="KW-1133">Transmembrane helix</keyword>
<dbReference type="InterPro" id="IPR051476">
    <property type="entry name" value="Bac_ResReg_Asp_Phosphatase"/>
</dbReference>
<evidence type="ECO:0000256" key="8">
    <source>
        <dbReference type="SAM" id="Phobius"/>
    </source>
</evidence>
<keyword evidence="8" id="KW-0472">Membrane</keyword>
<dbReference type="RefSeq" id="WP_090607409.1">
    <property type="nucleotide sequence ID" value="NZ_FNZR01000008.1"/>
</dbReference>
<evidence type="ECO:0000313" key="10">
    <source>
        <dbReference type="EMBL" id="SEL66636.1"/>
    </source>
</evidence>
<evidence type="ECO:0000313" key="11">
    <source>
        <dbReference type="Proteomes" id="UP000198916"/>
    </source>
</evidence>
<dbReference type="InterPro" id="IPR011990">
    <property type="entry name" value="TPR-like_helical_dom_sf"/>
</dbReference>
<feature type="transmembrane region" description="Helical" evidence="8">
    <location>
        <begin position="382"/>
        <end position="402"/>
    </location>
</feature>
<keyword evidence="8" id="KW-0812">Transmembrane</keyword>
<reference evidence="11" key="1">
    <citation type="submission" date="2016-10" db="EMBL/GenBank/DDBJ databases">
        <authorList>
            <person name="Varghese N."/>
            <person name="Submissions S."/>
        </authorList>
    </citation>
    <scope>NUCLEOTIDE SEQUENCE [LARGE SCALE GENOMIC DNA]</scope>
    <source>
        <strain evidence="11">Jip14</strain>
    </source>
</reference>
<dbReference type="Proteomes" id="UP000198916">
    <property type="component" value="Unassembled WGS sequence"/>
</dbReference>
<proteinExistence type="inferred from homology"/>
<dbReference type="OrthoDB" id="9806995at2"/>
<keyword evidence="11" id="KW-1185">Reference proteome</keyword>
<dbReference type="EMBL" id="FNZR01000008">
    <property type="protein sequence ID" value="SEL66636.1"/>
    <property type="molecule type" value="Genomic_DNA"/>
</dbReference>
<organism evidence="10 11">
    <name type="scientific">Parapedobacter koreensis</name>
    <dbReference type="NCBI Taxonomy" id="332977"/>
    <lineage>
        <taxon>Bacteria</taxon>
        <taxon>Pseudomonadati</taxon>
        <taxon>Bacteroidota</taxon>
        <taxon>Sphingobacteriia</taxon>
        <taxon>Sphingobacteriales</taxon>
        <taxon>Sphingobacteriaceae</taxon>
        <taxon>Parapedobacter</taxon>
    </lineage>
</organism>
<evidence type="ECO:0000256" key="2">
    <source>
        <dbReference type="ARBA" id="ARBA00022490"/>
    </source>
</evidence>
<dbReference type="PANTHER" id="PTHR46630">
    <property type="entry name" value="TETRATRICOPEPTIDE REPEAT PROTEIN 29"/>
    <property type="match status" value="1"/>
</dbReference>
<evidence type="ECO:0000256" key="3">
    <source>
        <dbReference type="ARBA" id="ARBA00022737"/>
    </source>
</evidence>
<evidence type="ECO:0000256" key="7">
    <source>
        <dbReference type="SAM" id="Coils"/>
    </source>
</evidence>
<evidence type="ECO:0000256" key="4">
    <source>
        <dbReference type="ARBA" id="ARBA00022803"/>
    </source>
</evidence>
<evidence type="ECO:0000256" key="1">
    <source>
        <dbReference type="ARBA" id="ARBA00004496"/>
    </source>
</evidence>
<feature type="signal peptide" evidence="9">
    <location>
        <begin position="1"/>
        <end position="19"/>
    </location>
</feature>
<feature type="transmembrane region" description="Helical" evidence="8">
    <location>
        <begin position="414"/>
        <end position="431"/>
    </location>
</feature>
<dbReference type="PANTHER" id="PTHR46630:SF1">
    <property type="entry name" value="TETRATRICOPEPTIDE REPEAT PROTEIN 29"/>
    <property type="match status" value="1"/>
</dbReference>
<dbReference type="SMART" id="SM00028">
    <property type="entry name" value="TPR"/>
    <property type="match status" value="4"/>
</dbReference>
<evidence type="ECO:0000256" key="6">
    <source>
        <dbReference type="PROSITE-ProRule" id="PRU00339"/>
    </source>
</evidence>
<dbReference type="AlphaFoldDB" id="A0A1H7S2W5"/>